<dbReference type="Gene3D" id="3.10.20.90">
    <property type="entry name" value="Phosphatidylinositol 3-kinase Catalytic Subunit, Chain A, domain 1"/>
    <property type="match status" value="4"/>
</dbReference>
<feature type="domain" description="Ubiquitin-like" evidence="2">
    <location>
        <begin position="323"/>
        <end position="400"/>
    </location>
</feature>
<dbReference type="PANTHER" id="PTHR10621:SF0">
    <property type="entry name" value="UV EXCISION REPAIR PROTEIN RAD23"/>
    <property type="match status" value="1"/>
</dbReference>
<gene>
    <name evidence="3" type="ORF">niasHT_025188</name>
</gene>
<dbReference type="CDD" id="cd17039">
    <property type="entry name" value="Ubl_ubiquitin_like"/>
    <property type="match status" value="2"/>
</dbReference>
<dbReference type="PANTHER" id="PTHR10621">
    <property type="entry name" value="UV EXCISION REPAIR PROTEIN RAD23"/>
    <property type="match status" value="1"/>
</dbReference>
<dbReference type="EMBL" id="JBICBT010000942">
    <property type="protein sequence ID" value="KAL3091426.1"/>
    <property type="molecule type" value="Genomic_DNA"/>
</dbReference>
<dbReference type="InterPro" id="IPR029071">
    <property type="entry name" value="Ubiquitin-like_domsf"/>
</dbReference>
<evidence type="ECO:0000256" key="1">
    <source>
        <dbReference type="SAM" id="MobiDB-lite"/>
    </source>
</evidence>
<sequence>MRVSSASKNEGKTISVDLKSGQTVAALKQAIKEKTGIPSEQQQLIRHNSSSGDVLKDEETLENGGLEITEVFLAFGELEIRVHNGTEMFASRVNKTDTIATLKKTIKEMFGIPTKKQILRRSNRPKDDNILEDRKTMDCYQQILDGNETVYLFITFTLNVETNEPWVIMKMKDKIKDNAFTVEVEGTDSVEKLKRKIGKAIGTNYAVHLHTVRLNKTSVVALEDNKTMEEYGIKDCQTIFWSLGEFKINVNYGKEMFSVSVKESDTVETLKKRIENIEQFGNIPHKKQILHRPWSGAYEKDSETMGKCRIEKGENVTVSWKKFEISVKYDEEEKPMNVEVKGKDTVKIVKEKIKKIIEEKYDVKLEDGGAKMELYKSEETIFKNDQTMDECDIKKGDFIYGRNIFRREKISEERQSTSSSRPKLDKSKVEKAI</sequence>
<dbReference type="AlphaFoldDB" id="A0ABD2JLD9"/>
<feature type="region of interest" description="Disordered" evidence="1">
    <location>
        <begin position="410"/>
        <end position="433"/>
    </location>
</feature>
<feature type="domain" description="Ubiquitin-like" evidence="2">
    <location>
        <begin position="76"/>
        <end position="137"/>
    </location>
</feature>
<dbReference type="SMART" id="SM00213">
    <property type="entry name" value="UBQ"/>
    <property type="match status" value="3"/>
</dbReference>
<feature type="domain" description="Ubiquitin-like" evidence="2">
    <location>
        <begin position="1"/>
        <end position="67"/>
    </location>
</feature>
<dbReference type="SUPFAM" id="SSF54236">
    <property type="entry name" value="Ubiquitin-like"/>
    <property type="match status" value="4"/>
</dbReference>
<organism evidence="3 4">
    <name type="scientific">Heterodera trifolii</name>
    <dbReference type="NCBI Taxonomy" id="157864"/>
    <lineage>
        <taxon>Eukaryota</taxon>
        <taxon>Metazoa</taxon>
        <taxon>Ecdysozoa</taxon>
        <taxon>Nematoda</taxon>
        <taxon>Chromadorea</taxon>
        <taxon>Rhabditida</taxon>
        <taxon>Tylenchina</taxon>
        <taxon>Tylenchomorpha</taxon>
        <taxon>Tylenchoidea</taxon>
        <taxon>Heteroderidae</taxon>
        <taxon>Heteroderinae</taxon>
        <taxon>Heterodera</taxon>
    </lineage>
</organism>
<comment type="caution">
    <text evidence="3">The sequence shown here is derived from an EMBL/GenBank/DDBJ whole genome shotgun (WGS) entry which is preliminary data.</text>
</comment>
<dbReference type="InterPro" id="IPR000626">
    <property type="entry name" value="Ubiquitin-like_dom"/>
</dbReference>
<proteinExistence type="predicted"/>
<name>A0ABD2JLD9_9BILA</name>
<protein>
    <recommendedName>
        <fullName evidence="2">Ubiquitin-like domain-containing protein</fullName>
    </recommendedName>
</protein>
<reference evidence="3 4" key="1">
    <citation type="submission" date="2024-10" db="EMBL/GenBank/DDBJ databases">
        <authorList>
            <person name="Kim D."/>
        </authorList>
    </citation>
    <scope>NUCLEOTIDE SEQUENCE [LARGE SCALE GENOMIC DNA]</scope>
    <source>
        <strain evidence="3">BH-2024</strain>
    </source>
</reference>
<feature type="domain" description="Ubiquitin-like" evidence="2">
    <location>
        <begin position="167"/>
        <end position="239"/>
    </location>
</feature>
<dbReference type="Pfam" id="PF00240">
    <property type="entry name" value="ubiquitin"/>
    <property type="match status" value="4"/>
</dbReference>
<feature type="domain" description="Ubiquitin-like" evidence="2">
    <location>
        <begin position="246"/>
        <end position="318"/>
    </location>
</feature>
<keyword evidence="4" id="KW-1185">Reference proteome</keyword>
<accession>A0ABD2JLD9</accession>
<evidence type="ECO:0000313" key="4">
    <source>
        <dbReference type="Proteomes" id="UP001620626"/>
    </source>
</evidence>
<dbReference type="Proteomes" id="UP001620626">
    <property type="component" value="Unassembled WGS sequence"/>
</dbReference>
<evidence type="ECO:0000313" key="3">
    <source>
        <dbReference type="EMBL" id="KAL3091426.1"/>
    </source>
</evidence>
<evidence type="ECO:0000259" key="2">
    <source>
        <dbReference type="PROSITE" id="PS50053"/>
    </source>
</evidence>
<feature type="compositionally biased region" description="Basic and acidic residues" evidence="1">
    <location>
        <begin position="422"/>
        <end position="433"/>
    </location>
</feature>
<dbReference type="PROSITE" id="PS50053">
    <property type="entry name" value="UBIQUITIN_2"/>
    <property type="match status" value="5"/>
</dbReference>